<accession>A0A397W317</accession>
<dbReference type="Proteomes" id="UP000266673">
    <property type="component" value="Unassembled WGS sequence"/>
</dbReference>
<dbReference type="AlphaFoldDB" id="A0A397W317"/>
<sequence length="57" mass="6620">MFCHLCLCKLCCEFVVKIANSLQFACIHSKFHEYVTVSKMYLRPLNSIKFDISLCSI</sequence>
<dbReference type="EMBL" id="QKWP01000128">
    <property type="protein sequence ID" value="RIB26663.1"/>
    <property type="molecule type" value="Genomic_DNA"/>
</dbReference>
<evidence type="ECO:0000313" key="2">
    <source>
        <dbReference type="Proteomes" id="UP000266673"/>
    </source>
</evidence>
<keyword evidence="2" id="KW-1185">Reference proteome</keyword>
<evidence type="ECO:0000313" key="1">
    <source>
        <dbReference type="EMBL" id="RIB26663.1"/>
    </source>
</evidence>
<reference evidence="1 2" key="1">
    <citation type="submission" date="2018-06" db="EMBL/GenBank/DDBJ databases">
        <title>Comparative genomics reveals the genomic features of Rhizophagus irregularis, R. cerebriforme, R. diaphanum and Gigaspora rosea, and their symbiotic lifestyle signature.</title>
        <authorList>
            <person name="Morin E."/>
            <person name="San Clemente H."/>
            <person name="Chen E.C.H."/>
            <person name="De La Providencia I."/>
            <person name="Hainaut M."/>
            <person name="Kuo A."/>
            <person name="Kohler A."/>
            <person name="Murat C."/>
            <person name="Tang N."/>
            <person name="Roy S."/>
            <person name="Loubradou J."/>
            <person name="Henrissat B."/>
            <person name="Grigoriev I.V."/>
            <person name="Corradi N."/>
            <person name="Roux C."/>
            <person name="Martin F.M."/>
        </authorList>
    </citation>
    <scope>NUCLEOTIDE SEQUENCE [LARGE SCALE GENOMIC DNA]</scope>
    <source>
        <strain evidence="1 2">DAOM 194757</strain>
    </source>
</reference>
<protein>
    <submittedName>
        <fullName evidence="1">Uncharacterized protein</fullName>
    </submittedName>
</protein>
<comment type="caution">
    <text evidence="1">The sequence shown here is derived from an EMBL/GenBank/DDBJ whole genome shotgun (WGS) entry which is preliminary data.</text>
</comment>
<name>A0A397W317_9GLOM</name>
<organism evidence="1 2">
    <name type="scientific">Gigaspora rosea</name>
    <dbReference type="NCBI Taxonomy" id="44941"/>
    <lineage>
        <taxon>Eukaryota</taxon>
        <taxon>Fungi</taxon>
        <taxon>Fungi incertae sedis</taxon>
        <taxon>Mucoromycota</taxon>
        <taxon>Glomeromycotina</taxon>
        <taxon>Glomeromycetes</taxon>
        <taxon>Diversisporales</taxon>
        <taxon>Gigasporaceae</taxon>
        <taxon>Gigaspora</taxon>
    </lineage>
</organism>
<gene>
    <name evidence="1" type="ORF">C2G38_2064326</name>
</gene>
<proteinExistence type="predicted"/>